<evidence type="ECO:0000313" key="1">
    <source>
        <dbReference type="EMBL" id="RWR32531.1"/>
    </source>
</evidence>
<dbReference type="EMBL" id="SAUX01000001">
    <property type="protein sequence ID" value="RWR32531.1"/>
    <property type="molecule type" value="Genomic_DNA"/>
</dbReference>
<accession>A0A443KIC8</accession>
<dbReference type="RefSeq" id="WP_128235347.1">
    <property type="nucleotide sequence ID" value="NZ_SAUX01000001.1"/>
</dbReference>
<sequence>MKQFDLKRLIAKVERPWVSFAALRADLVQRDGAVFAGGGGQYTCTISGIAGSSEMGEEAALADWARAARRATLVENPRYLVIPAEDEDLSRASLRTFGTWAGLTEGTPYQVFSLRDPVRIVPGDVPEPDAPTNLTAPSISGTPTVGQALTATEGTWTGGPIVTLQWLRNGAAISGATGLTYLLIAADAGANISVRATATNAGGSVSATSTAVGPVTEGGGIVTPDWSDVDAIVFIGASHELGMYGTSSFVGGTPATLSEDATAYLGSLGTDLPVYCWATGGVTSAAFSSAYNQARARFPNALIFSGFGGNDVSDVINAGQTYDTMTTEQRALIQGRLDNIANSAAGSDDHLIPYFISFRNYKGLALAHPDMGSDAFNMGIFKDWMLSKWPWSIAADGRALLDMHNFTRGLAGYLVSGDGYVHPTGTFHGSANGYQLWREYQLRQVHSLLTSGTTDRPAAYVRALGEPDDYVVSFGTGNSNAEGNNVVNFSTSGSFPVSGLALVNTRGEADGATVDIVLPETAVAGGTSVNSYNANVSGVTDASFEAGNRWYDGTPWNFSRSATNAYICANVTVTLTFHGLVPGAQYRITASGIRIASTTTGIVKVASGDAEAQYESILAAEAGVQNPADRSARITGIADASGNLVVVLTNAGGQYARFNGVGIKRAS</sequence>
<gene>
    <name evidence="1" type="ORF">D2T31_00670</name>
</gene>
<dbReference type="Proteomes" id="UP000285295">
    <property type="component" value="Unassembled WGS sequence"/>
</dbReference>
<dbReference type="OrthoDB" id="9795675at2"/>
<evidence type="ECO:0000313" key="2">
    <source>
        <dbReference type="Proteomes" id="UP000285295"/>
    </source>
</evidence>
<name>A0A443KIC8_9RHOB</name>
<reference evidence="1 2" key="1">
    <citation type="submission" date="2019-01" db="EMBL/GenBank/DDBJ databases">
        <title>Sinorhodobacter populi sp. nov. isolated from the symptomatic bark tissue of Populus euramericana canker.</title>
        <authorList>
            <person name="Xu G."/>
        </authorList>
    </citation>
    <scope>NUCLEOTIDE SEQUENCE [LARGE SCALE GENOMIC DNA]</scope>
    <source>
        <strain evidence="1 2">D19-10-3-21</strain>
    </source>
</reference>
<proteinExistence type="predicted"/>
<organism evidence="1 2">
    <name type="scientific">Paenirhodobacter populi</name>
    <dbReference type="NCBI Taxonomy" id="2306993"/>
    <lineage>
        <taxon>Bacteria</taxon>
        <taxon>Pseudomonadati</taxon>
        <taxon>Pseudomonadota</taxon>
        <taxon>Alphaproteobacteria</taxon>
        <taxon>Rhodobacterales</taxon>
        <taxon>Rhodobacter group</taxon>
        <taxon>Paenirhodobacter</taxon>
    </lineage>
</organism>
<dbReference type="AlphaFoldDB" id="A0A443KIC8"/>
<evidence type="ECO:0008006" key="3">
    <source>
        <dbReference type="Google" id="ProtNLM"/>
    </source>
</evidence>
<comment type="caution">
    <text evidence="1">The sequence shown here is derived from an EMBL/GenBank/DDBJ whole genome shotgun (WGS) entry which is preliminary data.</text>
</comment>
<dbReference type="Gene3D" id="2.60.40.2700">
    <property type="match status" value="1"/>
</dbReference>
<protein>
    <recommendedName>
        <fullName evidence="3">SGNH/GDSL hydrolase family protein</fullName>
    </recommendedName>
</protein>
<reference evidence="1 2" key="2">
    <citation type="submission" date="2019-01" db="EMBL/GenBank/DDBJ databases">
        <authorList>
            <person name="Li Y."/>
        </authorList>
    </citation>
    <scope>NUCLEOTIDE SEQUENCE [LARGE SCALE GENOMIC DNA]</scope>
    <source>
        <strain evidence="1 2">D19-10-3-21</strain>
    </source>
</reference>